<evidence type="ECO:0000313" key="2">
    <source>
        <dbReference type="EMBL" id="AZS26305.1"/>
    </source>
</evidence>
<proteinExistence type="predicted"/>
<reference evidence="2 3" key="1">
    <citation type="submission" date="2018-12" db="EMBL/GenBank/DDBJ databases">
        <title>Characterization and Draft Genome of Vibrio anguillarum J360 Marine Pathogen Isolated from an Outbreak in Lumpfish (Cyclopterus lumpus).</title>
        <authorList>
            <person name="Vasquez J.I."/>
            <person name="Cao T."/>
            <person name="Chakraborty S."/>
            <person name="Gnanagobal H."/>
            <person name="Wescot J."/>
            <person name="Boyce D."/>
            <person name="Santander J."/>
        </authorList>
    </citation>
    <scope>NUCLEOTIDE SEQUENCE [LARGE SCALE GENOMIC DNA]</scope>
    <source>
        <strain evidence="2 3">J360</strain>
    </source>
</reference>
<feature type="transmembrane region" description="Helical" evidence="1">
    <location>
        <begin position="73"/>
        <end position="94"/>
    </location>
</feature>
<feature type="transmembrane region" description="Helical" evidence="1">
    <location>
        <begin position="12"/>
        <end position="28"/>
    </location>
</feature>
<dbReference type="EMBL" id="CP034672">
    <property type="protein sequence ID" value="AZS26305.1"/>
    <property type="molecule type" value="Genomic_DNA"/>
</dbReference>
<dbReference type="AlphaFoldDB" id="A0A7U6FS46"/>
<dbReference type="Proteomes" id="UP000256923">
    <property type="component" value="Chromosome 1"/>
</dbReference>
<name>A0A7U6FS46_VIBAN</name>
<feature type="transmembrane region" description="Helical" evidence="1">
    <location>
        <begin position="100"/>
        <end position="121"/>
    </location>
</feature>
<dbReference type="RefSeq" id="WP_116285138.1">
    <property type="nucleotide sequence ID" value="NZ_CP034672.1"/>
</dbReference>
<keyword evidence="1" id="KW-1133">Transmembrane helix</keyword>
<accession>A0A7U6FS46</accession>
<protein>
    <submittedName>
        <fullName evidence="2">Uncharacterized protein</fullName>
    </submittedName>
</protein>
<sequence length="130" mass="14443">MYSSRKTRHFKLYTWGVSVLCIALASAAPLEVSLESTFNDWHNMGLKIPMYLVSGVLVVYLTSSYLPKHEVRTFIAALGCYLFFYPLLALISSIQNVSSFVAVASVFCIVLCSYATAELVLNKLDSKESV</sequence>
<evidence type="ECO:0000256" key="1">
    <source>
        <dbReference type="SAM" id="Phobius"/>
    </source>
</evidence>
<feature type="transmembrane region" description="Helical" evidence="1">
    <location>
        <begin position="48"/>
        <end position="66"/>
    </location>
</feature>
<keyword evidence="1" id="KW-0812">Transmembrane</keyword>
<evidence type="ECO:0000313" key="3">
    <source>
        <dbReference type="Proteomes" id="UP000256923"/>
    </source>
</evidence>
<gene>
    <name evidence="2" type="ORF">DYL72_15460</name>
</gene>
<organism evidence="2 3">
    <name type="scientific">Vibrio anguillarum</name>
    <name type="common">Listonella anguillarum</name>
    <dbReference type="NCBI Taxonomy" id="55601"/>
    <lineage>
        <taxon>Bacteria</taxon>
        <taxon>Pseudomonadati</taxon>
        <taxon>Pseudomonadota</taxon>
        <taxon>Gammaproteobacteria</taxon>
        <taxon>Vibrionales</taxon>
        <taxon>Vibrionaceae</taxon>
        <taxon>Vibrio</taxon>
    </lineage>
</organism>
<keyword evidence="1" id="KW-0472">Membrane</keyword>